<dbReference type="PIRSF" id="PIRSF000478">
    <property type="entry name" value="TP_PyNP"/>
    <property type="match status" value="1"/>
</dbReference>
<dbReference type="Gene3D" id="2.40.40.20">
    <property type="match status" value="1"/>
</dbReference>
<dbReference type="InterPro" id="IPR036566">
    <property type="entry name" value="PYNP-like_C_sf"/>
</dbReference>
<dbReference type="InterPro" id="IPR036320">
    <property type="entry name" value="Glycosyl_Trfase_fam3_N_dom_sf"/>
</dbReference>
<feature type="domain" description="Pyrimidine nucleoside phosphorylase C-terminal" evidence="4">
    <location>
        <begin position="428"/>
        <end position="493"/>
    </location>
</feature>
<dbReference type="InterPro" id="IPR000312">
    <property type="entry name" value="Glycosyl_Trfase_fam3"/>
</dbReference>
<dbReference type="InterPro" id="IPR000053">
    <property type="entry name" value="Thymidine/pyrmidine_PPase"/>
</dbReference>
<sequence length="497" mass="54257">MKLVVKDMDIATGGPRIVTLNYQDAKLYDLHHHDRILITFGNKRTMAIVDIGESSKAVPPGKIGMFEEVLYDLQVRGGGVVTIALAEKPESVRYIKQKLDGKQLTCHEICVIVQDIIEGRLSDIELTYYVAANYAFGMSDKEIVALTEAMIATGRKLPKLAKIVVDKHCIGGVPGNRTSLGVVPILAAAGLMVPKTSSRSITSPAGTADSMEVLANVSFDRTKLLALLKKIHACMVWGGAVDLAPADDTIINVEHPLSIDAEGQLLASIMAKKGSVGATHVLIDIPVGPGTKVETMEHAQHLKKKFEELGHFLNIHVKVVVTNGREPIGNGIGPALEARDVMWILKNHPNQPLDLRRKIIQMAGILLEMTGKAKPGHGQVVAEDLVHTGKAYEKMWEIIKAQGAKIKKLDDIHFGACTWDYLAPKSGRVRDIQNASVAKIARVAGCPQDKGAGIYLYKHCGDAVQKGEKIFTLYTENKEKMVYAKKMLEQFDGFVIR</sequence>
<organism evidence="5">
    <name type="scientific">uncultured Candidatus Woesearchaeota archaeon</name>
    <dbReference type="NCBI Taxonomy" id="2014372"/>
    <lineage>
        <taxon>Archaea</taxon>
        <taxon>Candidatus Woesearchaeota</taxon>
        <taxon>environmental samples</taxon>
    </lineage>
</organism>
<dbReference type="PANTHER" id="PTHR10515:SF0">
    <property type="entry name" value="THYMIDINE PHOSPHORYLASE"/>
    <property type="match status" value="1"/>
</dbReference>
<dbReference type="PANTHER" id="PTHR10515">
    <property type="entry name" value="THYMIDINE PHOSPHORYLASE"/>
    <property type="match status" value="1"/>
</dbReference>
<keyword evidence="2" id="KW-0808">Transferase</keyword>
<dbReference type="EMBL" id="LR131620">
    <property type="protein sequence ID" value="VDS11008.1"/>
    <property type="molecule type" value="Genomic_DNA"/>
</dbReference>
<dbReference type="SUPFAM" id="SSF54680">
    <property type="entry name" value="Pyrimidine nucleoside phosphorylase C-terminal domain"/>
    <property type="match status" value="1"/>
</dbReference>
<name>A0A447IU11_9ARCH</name>
<dbReference type="Gene3D" id="3.90.1170.30">
    <property type="entry name" value="Pyrimidine nucleoside phosphorylase-like, C-terminal domain"/>
    <property type="match status" value="1"/>
</dbReference>
<accession>A0A447IU11</accession>
<dbReference type="SMART" id="SM00941">
    <property type="entry name" value="PYNP_C"/>
    <property type="match status" value="1"/>
</dbReference>
<dbReference type="InterPro" id="IPR035902">
    <property type="entry name" value="Nuc_phospho_transferase"/>
</dbReference>
<dbReference type="SUPFAM" id="SSF52418">
    <property type="entry name" value="Nucleoside phosphorylase/phosphoribosyltransferase catalytic domain"/>
    <property type="match status" value="1"/>
</dbReference>
<dbReference type="InterPro" id="IPR013102">
    <property type="entry name" value="PYNP_C"/>
</dbReference>
<reference evidence="5" key="1">
    <citation type="submission" date="2018-12" db="EMBL/GenBank/DDBJ databases">
        <authorList>
            <person name="Jaffe A."/>
        </authorList>
    </citation>
    <scope>NUCLEOTIDE SEQUENCE</scope>
</reference>
<dbReference type="EC" id="2.4.2.57" evidence="3"/>
<dbReference type="Pfam" id="PF07831">
    <property type="entry name" value="PYNP_C"/>
    <property type="match status" value="1"/>
</dbReference>
<protein>
    <recommendedName>
        <fullName evidence="3">AMP phosphorylase</fullName>
        <ecNumber evidence="3">2.4.2.57</ecNumber>
    </recommendedName>
</protein>
<gene>
    <name evidence="5" type="primary">deoA</name>
</gene>
<dbReference type="Gene3D" id="3.40.1030.10">
    <property type="entry name" value="Nucleoside phosphorylase/phosphoribosyltransferase catalytic domain"/>
    <property type="match status" value="1"/>
</dbReference>
<dbReference type="InterPro" id="IPR017459">
    <property type="entry name" value="Glycosyl_Trfase_fam3_N_dom"/>
</dbReference>
<evidence type="ECO:0000256" key="2">
    <source>
        <dbReference type="ARBA" id="ARBA00022679"/>
    </source>
</evidence>
<evidence type="ECO:0000313" key="5">
    <source>
        <dbReference type="EMBL" id="VDS11008.1"/>
    </source>
</evidence>
<dbReference type="NCBIfam" id="TIGR02645">
    <property type="entry name" value="ARCH_P_rylase"/>
    <property type="match status" value="1"/>
</dbReference>
<dbReference type="SUPFAM" id="SSF47648">
    <property type="entry name" value="Nucleoside phosphorylase/phosphoribosyltransferase N-terminal domain"/>
    <property type="match status" value="1"/>
</dbReference>
<dbReference type="GO" id="GO:0006206">
    <property type="term" value="P:pyrimidine nucleobase metabolic process"/>
    <property type="evidence" value="ECO:0007669"/>
    <property type="project" value="InterPro"/>
</dbReference>
<dbReference type="Gene3D" id="1.20.970.50">
    <property type="match status" value="1"/>
</dbReference>
<evidence type="ECO:0000256" key="3">
    <source>
        <dbReference type="NCBIfam" id="TIGR03327"/>
    </source>
</evidence>
<dbReference type="GO" id="GO:0046125">
    <property type="term" value="P:pyrimidine deoxyribonucleoside metabolic process"/>
    <property type="evidence" value="ECO:0007669"/>
    <property type="project" value="InterPro"/>
</dbReference>
<dbReference type="NCBIfam" id="TIGR03327">
    <property type="entry name" value="AMP_phos"/>
    <property type="match status" value="1"/>
</dbReference>
<proteinExistence type="predicted"/>
<dbReference type="GO" id="GO:0004645">
    <property type="term" value="F:1,4-alpha-oligoglucan phosphorylase activity"/>
    <property type="evidence" value="ECO:0007669"/>
    <property type="project" value="InterPro"/>
</dbReference>
<dbReference type="NCBIfam" id="NF003338">
    <property type="entry name" value="PRK04350.1"/>
    <property type="match status" value="1"/>
</dbReference>
<dbReference type="GO" id="GO:0016763">
    <property type="term" value="F:pentosyltransferase activity"/>
    <property type="evidence" value="ECO:0007669"/>
    <property type="project" value="InterPro"/>
</dbReference>
<evidence type="ECO:0000259" key="4">
    <source>
        <dbReference type="SMART" id="SM00941"/>
    </source>
</evidence>
<dbReference type="Pfam" id="PF00591">
    <property type="entry name" value="Glycos_transf_3"/>
    <property type="match status" value="1"/>
</dbReference>
<dbReference type="InterPro" id="IPR017713">
    <property type="entry name" value="AMP_phosphorylase"/>
</dbReference>
<evidence type="ECO:0000256" key="1">
    <source>
        <dbReference type="ARBA" id="ARBA00022676"/>
    </source>
</evidence>
<dbReference type="AlphaFoldDB" id="A0A447IU11"/>
<keyword evidence="1" id="KW-0328">Glycosyltransferase</keyword>
<dbReference type="Pfam" id="PF02885">
    <property type="entry name" value="Glycos_trans_3N"/>
    <property type="match status" value="1"/>
</dbReference>
<dbReference type="GO" id="GO:0005829">
    <property type="term" value="C:cytosol"/>
    <property type="evidence" value="ECO:0007669"/>
    <property type="project" value="TreeGrafter"/>
</dbReference>
<dbReference type="InterPro" id="IPR013466">
    <property type="entry name" value="Thymidine/AMP_Pase"/>
</dbReference>